<name>W7E1R9_BIPV3</name>
<dbReference type="GeneID" id="26252643"/>
<organism evidence="1 2">
    <name type="scientific">Bipolaris victoriae (strain FI3)</name>
    <name type="common">Victoria blight of oats agent</name>
    <name type="synonym">Cochliobolus victoriae</name>
    <dbReference type="NCBI Taxonomy" id="930091"/>
    <lineage>
        <taxon>Eukaryota</taxon>
        <taxon>Fungi</taxon>
        <taxon>Dikarya</taxon>
        <taxon>Ascomycota</taxon>
        <taxon>Pezizomycotina</taxon>
        <taxon>Dothideomycetes</taxon>
        <taxon>Pleosporomycetidae</taxon>
        <taxon>Pleosporales</taxon>
        <taxon>Pleosporineae</taxon>
        <taxon>Pleosporaceae</taxon>
        <taxon>Bipolaris</taxon>
    </lineage>
</organism>
<dbReference type="RefSeq" id="XP_014550533.1">
    <property type="nucleotide sequence ID" value="XM_014695047.1"/>
</dbReference>
<sequence>MPEASPGALRSSLAGVALTGGGGGTLGTGRASGGIQPCIHLAWPSIKAPKRVLEGKTVAMLPASGGRGYMCRWKDGHPSATPTYYPSVPGAQAMVQHASGSVPSVFRPSDCAKREGRFVSSHWPSCTVSTRTLTSAHRGVQDYSTTLVPSSTVIATTARQANHNTANCR</sequence>
<gene>
    <name evidence="1" type="ORF">COCVIDRAFT_21052</name>
</gene>
<evidence type="ECO:0000313" key="2">
    <source>
        <dbReference type="Proteomes" id="UP000054337"/>
    </source>
</evidence>
<dbReference type="Proteomes" id="UP000054337">
    <property type="component" value="Unassembled WGS sequence"/>
</dbReference>
<keyword evidence="2" id="KW-1185">Reference proteome</keyword>
<accession>W7E1R9</accession>
<evidence type="ECO:0000313" key="1">
    <source>
        <dbReference type="EMBL" id="EUN20959.1"/>
    </source>
</evidence>
<dbReference type="EMBL" id="KI968874">
    <property type="protein sequence ID" value="EUN20959.1"/>
    <property type="molecule type" value="Genomic_DNA"/>
</dbReference>
<protein>
    <submittedName>
        <fullName evidence="1">Uncharacterized protein</fullName>
    </submittedName>
</protein>
<proteinExistence type="predicted"/>
<dbReference type="HOGENOM" id="CLU_1578245_0_0_1"/>
<reference evidence="1 2" key="1">
    <citation type="journal article" date="2013" name="PLoS Genet.">
        <title>Comparative genome structure, secondary metabolite, and effector coding capacity across Cochliobolus pathogens.</title>
        <authorList>
            <person name="Condon B.J."/>
            <person name="Leng Y."/>
            <person name="Wu D."/>
            <person name="Bushley K.E."/>
            <person name="Ohm R.A."/>
            <person name="Otillar R."/>
            <person name="Martin J."/>
            <person name="Schackwitz W."/>
            <person name="Grimwood J."/>
            <person name="MohdZainudin N."/>
            <person name="Xue C."/>
            <person name="Wang R."/>
            <person name="Manning V.A."/>
            <person name="Dhillon B."/>
            <person name="Tu Z.J."/>
            <person name="Steffenson B.J."/>
            <person name="Salamov A."/>
            <person name="Sun H."/>
            <person name="Lowry S."/>
            <person name="LaButti K."/>
            <person name="Han J."/>
            <person name="Copeland A."/>
            <person name="Lindquist E."/>
            <person name="Barry K."/>
            <person name="Schmutz J."/>
            <person name="Baker S.E."/>
            <person name="Ciuffetti L.M."/>
            <person name="Grigoriev I.V."/>
            <person name="Zhong S."/>
            <person name="Turgeon B.G."/>
        </authorList>
    </citation>
    <scope>NUCLEOTIDE SEQUENCE [LARGE SCALE GENOMIC DNA]</scope>
    <source>
        <strain evidence="1 2">FI3</strain>
    </source>
</reference>
<dbReference type="AlphaFoldDB" id="W7E1R9"/>